<dbReference type="AlphaFoldDB" id="A0AB33BP07"/>
<protein>
    <submittedName>
        <fullName evidence="2">Uncharacterized protein</fullName>
    </submittedName>
</protein>
<accession>A0AB33BP07</accession>
<gene>
    <name evidence="2" type="ORF">BH695_1130</name>
</gene>
<organism evidence="2 3">
    <name type="scientific">Microcystis aeruginosa PCC 7806SL</name>
    <dbReference type="NCBI Taxonomy" id="1903187"/>
    <lineage>
        <taxon>Bacteria</taxon>
        <taxon>Bacillati</taxon>
        <taxon>Cyanobacteriota</taxon>
        <taxon>Cyanophyceae</taxon>
        <taxon>Oscillatoriophycideae</taxon>
        <taxon>Chroococcales</taxon>
        <taxon>Microcystaceae</taxon>
        <taxon>Microcystis</taxon>
    </lineage>
</organism>
<keyword evidence="3" id="KW-1185">Reference proteome</keyword>
<dbReference type="Proteomes" id="UP000192439">
    <property type="component" value="Chromosome"/>
</dbReference>
<proteinExistence type="predicted"/>
<feature type="coiled-coil region" evidence="1">
    <location>
        <begin position="112"/>
        <end position="146"/>
    </location>
</feature>
<evidence type="ECO:0000313" key="2">
    <source>
        <dbReference type="EMBL" id="ARI80411.1"/>
    </source>
</evidence>
<reference evidence="2 3" key="1">
    <citation type="journal article" date="2018" name="Harmful Algae">
        <title>The highly heterogeneous methylated genomes and diverse restriction-modification systems of bloom-forming Microcystis.</title>
        <authorList>
            <person name="Zhao L."/>
            <person name="Song Y."/>
            <person name="Li L."/>
            <person name="Gan N."/>
            <person name="Brand J.J."/>
            <person name="Song L."/>
        </authorList>
    </citation>
    <scope>NUCLEOTIDE SEQUENCE [LARGE SCALE GENOMIC DNA]</scope>
    <source>
        <strain evidence="2 3">PCC 7806SL</strain>
    </source>
</reference>
<evidence type="ECO:0000256" key="1">
    <source>
        <dbReference type="SAM" id="Coils"/>
    </source>
</evidence>
<dbReference type="EMBL" id="CP020771">
    <property type="protein sequence ID" value="ARI80411.1"/>
    <property type="molecule type" value="Genomic_DNA"/>
</dbReference>
<keyword evidence="1" id="KW-0175">Coiled coil</keyword>
<sequence>MSTPYDNCFDHITDPVQRNSVRQQWLQMVCGGLSVADVRMLLDKYPDFRFAVEEFVERHGLLLIHQNGLTEVINALPEFKKIVYTELANVSMSRNELTEIAHTFPDLNFIVKPKLEKLDKQEQREKQEAERRRQEAERRRRDINEMYDKFYPEIEQYISRQVHEILERVFGKEGWTAIDNLEYKLYYSWLNFPRDYTDSRTGKKFFLDEEAGKFFYEKLKGKFKDRLGGQGFLHGIDVVANIFSLSHEIKERIRKDIAYNESLMRGVSIGDSYTENIAH</sequence>
<dbReference type="RefSeq" id="WP_228036157.1">
    <property type="nucleotide sequence ID" value="NZ_CP020771.1"/>
</dbReference>
<evidence type="ECO:0000313" key="3">
    <source>
        <dbReference type="Proteomes" id="UP000192439"/>
    </source>
</evidence>
<name>A0AB33BP07_MICA7</name>